<feature type="region of interest" description="Disordered" evidence="1">
    <location>
        <begin position="1"/>
        <end position="25"/>
    </location>
</feature>
<comment type="caution">
    <text evidence="2">The sequence shown here is derived from an EMBL/GenBank/DDBJ whole genome shotgun (WGS) entry which is preliminary data.</text>
</comment>
<dbReference type="InterPro" id="IPR010298">
    <property type="entry name" value="YacP-like"/>
</dbReference>
<organism evidence="2 3">
    <name type="scientific">Fannyhessea vaginae DSM 15829</name>
    <dbReference type="NCBI Taxonomy" id="525256"/>
    <lineage>
        <taxon>Bacteria</taxon>
        <taxon>Bacillati</taxon>
        <taxon>Actinomycetota</taxon>
        <taxon>Coriobacteriia</taxon>
        <taxon>Coriobacteriales</taxon>
        <taxon>Atopobiaceae</taxon>
        <taxon>Fannyhessea</taxon>
    </lineage>
</organism>
<evidence type="ECO:0008006" key="4">
    <source>
        <dbReference type="Google" id="ProtNLM"/>
    </source>
</evidence>
<dbReference type="PANTHER" id="PTHR34547">
    <property type="entry name" value="YACP-LIKE NYN DOMAIN PROTEIN"/>
    <property type="match status" value="1"/>
</dbReference>
<dbReference type="eggNOG" id="COG3688">
    <property type="taxonomic scope" value="Bacteria"/>
</dbReference>
<dbReference type="Pfam" id="PF05991">
    <property type="entry name" value="NYN_YacP"/>
    <property type="match status" value="1"/>
</dbReference>
<dbReference type="AlphaFoldDB" id="F1T3I6"/>
<protein>
    <recommendedName>
        <fullName evidence="4">YacP-like NYN domain protein</fullName>
    </recommendedName>
</protein>
<dbReference type="EMBL" id="ACGK02000001">
    <property type="protein sequence ID" value="EGF23280.1"/>
    <property type="molecule type" value="Genomic_DNA"/>
</dbReference>
<sequence length="251" mass="27458">MSRHKNQYTKKPLGKRETQAASAQAAARRAKQSLQLICRPAFAHLPLLVVDGYNALMATKHYASSMGEASFSPSDNASCAKAQDSRSHRNALVAGESSAFATHADPFDRARERLISDIAAFAQGSYEAVVVFDGTQNLSNVPAVSIQAGICVVFSRNGETADSVIERLVTQEKQVNRKITLITSDNTIRSTVGDDVTKLTSALLLHDVEQQNARSHTDSVRASHQKMTVESRVPKETRDKLWKLLGDLSHR</sequence>
<reference evidence="2 3" key="1">
    <citation type="submission" date="2011-02" db="EMBL/GenBank/DDBJ databases">
        <authorList>
            <person name="Muzny D."/>
            <person name="Qin X."/>
            <person name="Buhay C."/>
            <person name="Dugan-Rocha S."/>
            <person name="Ding Y."/>
            <person name="Chen G."/>
            <person name="Hawes A."/>
            <person name="Holder M."/>
            <person name="Jhangiani S."/>
            <person name="Johnson A."/>
            <person name="Khan Z."/>
            <person name="Li Z."/>
            <person name="Liu W."/>
            <person name="Liu X."/>
            <person name="Perez L."/>
            <person name="Shen H."/>
            <person name="Wang Q."/>
            <person name="Watt J."/>
            <person name="Xi L."/>
            <person name="Xin Y."/>
            <person name="Zhou J."/>
            <person name="Deng J."/>
            <person name="Jiang H."/>
            <person name="Liu Y."/>
            <person name="Qu J."/>
            <person name="Song X.-Z."/>
            <person name="Zhang L."/>
            <person name="Villasana D."/>
            <person name="Johnson A."/>
            <person name="Liu J."/>
            <person name="Liyanage D."/>
            <person name="Lorensuhewa L."/>
            <person name="Robinson T."/>
            <person name="Song A."/>
            <person name="Song B.-B."/>
            <person name="Dinh H."/>
            <person name="Thornton R."/>
            <person name="Coyle M."/>
            <person name="Francisco L."/>
            <person name="Jackson L."/>
            <person name="Javaid M."/>
            <person name="Korchina V."/>
            <person name="Kovar C."/>
            <person name="Mata R."/>
            <person name="Mathew T."/>
            <person name="Ngo R."/>
            <person name="Nguyen L."/>
            <person name="Nguyen N."/>
            <person name="Okwuonu G."/>
            <person name="Ongeri F."/>
            <person name="Pham C."/>
            <person name="Simmons D."/>
            <person name="Wilczek-Boney K."/>
            <person name="Hale W."/>
            <person name="Jakkamsetti A."/>
            <person name="Pham P."/>
            <person name="Ruth R."/>
            <person name="San Lucas F."/>
            <person name="Warren J."/>
            <person name="Zhang J."/>
            <person name="Zhao Z."/>
            <person name="Zhou C."/>
            <person name="Zhu D."/>
            <person name="Lee S."/>
            <person name="Bess C."/>
            <person name="Blankenburg K."/>
            <person name="Forbes L."/>
            <person name="Fu Q."/>
            <person name="Gubbala S."/>
            <person name="Hirani K."/>
            <person name="Jayaseelan J.C."/>
            <person name="Lara F."/>
            <person name="Munidasa M."/>
            <person name="Palculict T."/>
            <person name="Patil S."/>
            <person name="Pu L.-L."/>
            <person name="Saada N."/>
            <person name="Tang L."/>
            <person name="Weissenberger G."/>
            <person name="Zhu Y."/>
            <person name="Hemphill L."/>
            <person name="Shang Y."/>
            <person name="Youmans B."/>
            <person name="Ayvaz T."/>
            <person name="Ross M."/>
            <person name="Santibanez J."/>
            <person name="Aqrawi P."/>
            <person name="Gross S."/>
            <person name="Joshi V."/>
            <person name="Fowler G."/>
            <person name="Nazareth L."/>
            <person name="Reid J."/>
            <person name="Worley K."/>
            <person name="Petrosino J."/>
            <person name="Highlander S."/>
            <person name="Gibbs R."/>
        </authorList>
    </citation>
    <scope>NUCLEOTIDE SEQUENCE [LARGE SCALE GENOMIC DNA]</scope>
    <source>
        <strain evidence="2 3">DSM 15829</strain>
    </source>
</reference>
<proteinExistence type="predicted"/>
<feature type="region of interest" description="Disordered" evidence="1">
    <location>
        <begin position="214"/>
        <end position="233"/>
    </location>
</feature>
<gene>
    <name evidence="2" type="ORF">HMPREF0091_10227</name>
</gene>
<evidence type="ECO:0000256" key="1">
    <source>
        <dbReference type="SAM" id="MobiDB-lite"/>
    </source>
</evidence>
<feature type="compositionally biased region" description="Basic and acidic residues" evidence="1">
    <location>
        <begin position="215"/>
        <end position="233"/>
    </location>
</feature>
<dbReference type="PANTHER" id="PTHR34547:SF1">
    <property type="entry name" value="YACP-LIKE NYN DOMAIN PROTEIN"/>
    <property type="match status" value="1"/>
</dbReference>
<dbReference type="OrthoDB" id="3173322at2"/>
<dbReference type="GeneID" id="93210984"/>
<name>F1T3I6_9ACTN</name>
<dbReference type="RefSeq" id="WP_006302342.1">
    <property type="nucleotide sequence ID" value="NZ_ACGK02000001.1"/>
</dbReference>
<dbReference type="Proteomes" id="UP000005947">
    <property type="component" value="Unassembled WGS sequence"/>
</dbReference>
<accession>F1T3I6</accession>
<keyword evidence="3" id="KW-1185">Reference proteome</keyword>
<evidence type="ECO:0000313" key="2">
    <source>
        <dbReference type="EMBL" id="EGF23280.1"/>
    </source>
</evidence>
<evidence type="ECO:0000313" key="3">
    <source>
        <dbReference type="Proteomes" id="UP000005947"/>
    </source>
</evidence>